<dbReference type="SUPFAM" id="SSF53474">
    <property type="entry name" value="alpha/beta-Hydrolases"/>
    <property type="match status" value="1"/>
</dbReference>
<dbReference type="Proteomes" id="UP000028488">
    <property type="component" value="Chromosome"/>
</dbReference>
<dbReference type="PROSITE" id="PS01174">
    <property type="entry name" value="LIPASE_GDXG_SER"/>
    <property type="match status" value="1"/>
</dbReference>
<evidence type="ECO:0000313" key="6">
    <source>
        <dbReference type="Proteomes" id="UP000028488"/>
    </source>
</evidence>
<gene>
    <name evidence="5" type="ORF">EP51_31045</name>
</gene>
<protein>
    <submittedName>
        <fullName evidence="5">Lipase</fullName>
    </submittedName>
</protein>
<evidence type="ECO:0000313" key="5">
    <source>
        <dbReference type="EMBL" id="AII08825.1"/>
    </source>
</evidence>
<dbReference type="RefSeq" id="WP_128641429.1">
    <property type="nucleotide sequence ID" value="NZ_CP008947.1"/>
</dbReference>
<feature type="domain" description="Alpha/beta hydrolase fold-3" evidence="4">
    <location>
        <begin position="91"/>
        <end position="290"/>
    </location>
</feature>
<dbReference type="PANTHER" id="PTHR48081:SF8">
    <property type="entry name" value="ALPHA_BETA HYDROLASE FOLD-3 DOMAIN-CONTAINING PROTEIN-RELATED"/>
    <property type="match status" value="1"/>
</dbReference>
<keyword evidence="2" id="KW-0378">Hydrolase</keyword>
<dbReference type="PANTHER" id="PTHR48081">
    <property type="entry name" value="AB HYDROLASE SUPERFAMILY PROTEIN C4A8.06C"/>
    <property type="match status" value="1"/>
</dbReference>
<dbReference type="Pfam" id="PF07859">
    <property type="entry name" value="Abhydrolase_3"/>
    <property type="match status" value="1"/>
</dbReference>
<organism evidence="5 6">
    <name type="scientific">Rhodococcus opacus</name>
    <name type="common">Nocardia opaca</name>
    <dbReference type="NCBI Taxonomy" id="37919"/>
    <lineage>
        <taxon>Bacteria</taxon>
        <taxon>Bacillati</taxon>
        <taxon>Actinomycetota</taxon>
        <taxon>Actinomycetes</taxon>
        <taxon>Mycobacteriales</taxon>
        <taxon>Nocardiaceae</taxon>
        <taxon>Rhodococcus</taxon>
    </lineage>
</organism>
<dbReference type="InterPro" id="IPR033140">
    <property type="entry name" value="Lipase_GDXG_put_SER_AS"/>
</dbReference>
<evidence type="ECO:0000256" key="1">
    <source>
        <dbReference type="ARBA" id="ARBA00010515"/>
    </source>
</evidence>
<dbReference type="EMBL" id="CP008947">
    <property type="protein sequence ID" value="AII08825.1"/>
    <property type="molecule type" value="Genomic_DNA"/>
</dbReference>
<dbReference type="Gene3D" id="3.40.50.1820">
    <property type="entry name" value="alpha/beta hydrolase"/>
    <property type="match status" value="1"/>
</dbReference>
<dbReference type="InterPro" id="IPR013094">
    <property type="entry name" value="AB_hydrolase_3"/>
</dbReference>
<dbReference type="GO" id="GO:0016787">
    <property type="term" value="F:hydrolase activity"/>
    <property type="evidence" value="ECO:0007669"/>
    <property type="project" value="UniProtKB-KW"/>
</dbReference>
<dbReference type="InterPro" id="IPR050300">
    <property type="entry name" value="GDXG_lipolytic_enzyme"/>
</dbReference>
<feature type="active site" evidence="3">
    <location>
        <position position="165"/>
    </location>
</feature>
<dbReference type="InterPro" id="IPR029058">
    <property type="entry name" value="AB_hydrolase_fold"/>
</dbReference>
<evidence type="ECO:0000256" key="2">
    <source>
        <dbReference type="ARBA" id="ARBA00022801"/>
    </source>
</evidence>
<sequence length="323" mass="35534">MRTRESIVWHWDVSRRARMTFWFARAFVKPLFTIWPTTDRGIELLATLDELIDRLPKPKGLDIEAISLGGVPCEKITHPRPTVTSMDGATILYFHGGGFVFCGLATHRALCGLLAARSGAPVVSVEYRQLPTGAIGASLVDAMTAYTEVLKVCDDPTRVIVAGDSAGGYLAMKVAEVAALRGITRPAAVIGYSPLLNLDLEDHDPDFMKRDAYLPMSQVAKLKDRWLAGPDQIPGAQSPVNADPALFPPVFLTAAEYEIMRPDVEIITDRFDREGRQIETHIWSGQIHAFPVIGKVLRESRTIIGLTVDFASRALTESKRHSA</sequence>
<evidence type="ECO:0000259" key="4">
    <source>
        <dbReference type="Pfam" id="PF07859"/>
    </source>
</evidence>
<name>A0A076ES34_RHOOP</name>
<dbReference type="AlphaFoldDB" id="A0A076ES34"/>
<dbReference type="eggNOG" id="COG0657">
    <property type="taxonomic scope" value="Bacteria"/>
</dbReference>
<accession>A0A076ES34</accession>
<reference evidence="5 6" key="1">
    <citation type="submission" date="2014-07" db="EMBL/GenBank/DDBJ databases">
        <title>Genome Sequence of Rhodococcus opacus Strain R7, a Biodegrader of Mono- and Polycyclic Aromatic Hydrocarbons.</title>
        <authorList>
            <person name="Di Gennaro P."/>
            <person name="Zampolli J."/>
            <person name="Presti I."/>
            <person name="Cappelletti M."/>
            <person name="D'Ursi P."/>
            <person name="Orro A."/>
            <person name="Mezzelani A."/>
            <person name="Milanesi L."/>
        </authorList>
    </citation>
    <scope>NUCLEOTIDE SEQUENCE [LARGE SCALE GENOMIC DNA]</scope>
    <source>
        <strain evidence="5 6">R7</strain>
    </source>
</reference>
<proteinExistence type="inferred from homology"/>
<evidence type="ECO:0000256" key="3">
    <source>
        <dbReference type="PROSITE-ProRule" id="PRU10038"/>
    </source>
</evidence>
<comment type="similarity">
    <text evidence="1">Belongs to the 'GDXG' lipolytic enzyme family.</text>
</comment>